<dbReference type="InterPro" id="IPR002213">
    <property type="entry name" value="UDP_glucos_trans"/>
</dbReference>
<protein>
    <recommendedName>
        <fullName evidence="5">Glycosyltransferase</fullName>
        <ecNumber evidence="5">2.4.1.-</ecNumber>
    </recommendedName>
</protein>
<dbReference type="PANTHER" id="PTHR11926:SF1534">
    <property type="entry name" value="GLYCOSYLTRANSFERASE"/>
    <property type="match status" value="1"/>
</dbReference>
<evidence type="ECO:0000313" key="7">
    <source>
        <dbReference type="Proteomes" id="UP001280121"/>
    </source>
</evidence>
<organism evidence="6 7">
    <name type="scientific">Dipteronia dyeriana</name>
    <dbReference type="NCBI Taxonomy" id="168575"/>
    <lineage>
        <taxon>Eukaryota</taxon>
        <taxon>Viridiplantae</taxon>
        <taxon>Streptophyta</taxon>
        <taxon>Embryophyta</taxon>
        <taxon>Tracheophyta</taxon>
        <taxon>Spermatophyta</taxon>
        <taxon>Magnoliopsida</taxon>
        <taxon>eudicotyledons</taxon>
        <taxon>Gunneridae</taxon>
        <taxon>Pentapetalae</taxon>
        <taxon>rosids</taxon>
        <taxon>malvids</taxon>
        <taxon>Sapindales</taxon>
        <taxon>Sapindaceae</taxon>
        <taxon>Hippocastanoideae</taxon>
        <taxon>Acereae</taxon>
        <taxon>Dipteronia</taxon>
    </lineage>
</organism>
<dbReference type="GO" id="GO:0080043">
    <property type="term" value="F:quercetin 3-O-glucosyltransferase activity"/>
    <property type="evidence" value="ECO:0007669"/>
    <property type="project" value="TreeGrafter"/>
</dbReference>
<dbReference type="FunFam" id="3.40.50.2000:FF:000019">
    <property type="entry name" value="Glycosyltransferase"/>
    <property type="match status" value="1"/>
</dbReference>
<dbReference type="Gene3D" id="3.40.50.2000">
    <property type="entry name" value="Glycogen Phosphorylase B"/>
    <property type="match status" value="2"/>
</dbReference>
<evidence type="ECO:0000313" key="6">
    <source>
        <dbReference type="EMBL" id="KAK2657645.1"/>
    </source>
</evidence>
<dbReference type="PANTHER" id="PTHR11926">
    <property type="entry name" value="GLUCOSYL/GLUCURONOSYL TRANSFERASES"/>
    <property type="match status" value="1"/>
</dbReference>
<dbReference type="InterPro" id="IPR035595">
    <property type="entry name" value="UDP_glycos_trans_CS"/>
</dbReference>
<name>A0AAD9XDQ4_9ROSI</name>
<comment type="similarity">
    <text evidence="1 4">Belongs to the UDP-glycosyltransferase family.</text>
</comment>
<gene>
    <name evidence="6" type="ORF">Ddye_010697</name>
</gene>
<evidence type="ECO:0000256" key="1">
    <source>
        <dbReference type="ARBA" id="ARBA00009995"/>
    </source>
</evidence>
<keyword evidence="2 4" id="KW-0328">Glycosyltransferase</keyword>
<dbReference type="EC" id="2.4.1.-" evidence="5"/>
<dbReference type="AlphaFoldDB" id="A0AAD9XDQ4"/>
<keyword evidence="3 4" id="KW-0808">Transferase</keyword>
<evidence type="ECO:0000256" key="3">
    <source>
        <dbReference type="ARBA" id="ARBA00022679"/>
    </source>
</evidence>
<dbReference type="Pfam" id="PF00201">
    <property type="entry name" value="UDPGT"/>
    <property type="match status" value="1"/>
</dbReference>
<dbReference type="PROSITE" id="PS00375">
    <property type="entry name" value="UDPGT"/>
    <property type="match status" value="1"/>
</dbReference>
<proteinExistence type="inferred from homology"/>
<comment type="caution">
    <text evidence="6">The sequence shown here is derived from an EMBL/GenBank/DDBJ whole genome shotgun (WGS) entry which is preliminary data.</text>
</comment>
<evidence type="ECO:0000256" key="4">
    <source>
        <dbReference type="RuleBase" id="RU003718"/>
    </source>
</evidence>
<dbReference type="EMBL" id="JANJYI010000003">
    <property type="protein sequence ID" value="KAK2657645.1"/>
    <property type="molecule type" value="Genomic_DNA"/>
</dbReference>
<dbReference type="Proteomes" id="UP001280121">
    <property type="component" value="Unassembled WGS sequence"/>
</dbReference>
<dbReference type="CDD" id="cd03784">
    <property type="entry name" value="GT1_Gtf-like"/>
    <property type="match status" value="1"/>
</dbReference>
<accession>A0AAD9XDQ4</accession>
<dbReference type="SUPFAM" id="SSF53756">
    <property type="entry name" value="UDP-Glycosyltransferase/glycogen phosphorylase"/>
    <property type="match status" value="1"/>
</dbReference>
<keyword evidence="7" id="KW-1185">Reference proteome</keyword>
<sequence length="460" mass="51175">MKNLHFLLITYPAQGHINPTLQLAKRLLCGGAAKVTFATTVHGLSKMKILPSHDGLSYASFSDGFDNGTKPSDDQRHILSEFKRMGSQTLHHLIQNLSKEGHPVDFLVYGIILSWAAEVARDMSIPSAFLCTQSASAFAIYRHFFNTHEGIYNNNNNNPPSFVNIPGLLSFAQEDLPSFLLPTSPIALLIPYFREHIQNLEKDPNPCVLLNTFDALEEEAIKNVANNINLISIGPLVPFDNKPAGCDLFEASKQYIEWLNTKPDRSVVYASFGSLAVLQRKQMVEIFHGLVSTGIPFMWVIRSLEDDDEFKAMIISELDGDNNNNNNNNKQGLIVPWCSQVEVLSHQSVGCFVTHCGWNSTLESLVAGVPVVGFPQFSDQLMNAKMVEDLWGTGIRARVNHEEEDGIVKREEIKRCVEIVMGLDGEKGEEIRKNAAKWRGLSLEASSDVNLMAFMEKLGA</sequence>
<evidence type="ECO:0000256" key="2">
    <source>
        <dbReference type="ARBA" id="ARBA00022676"/>
    </source>
</evidence>
<evidence type="ECO:0000256" key="5">
    <source>
        <dbReference type="RuleBase" id="RU362057"/>
    </source>
</evidence>
<reference evidence="6" key="1">
    <citation type="journal article" date="2023" name="Plant J.">
        <title>Genome sequences and population genomics provide insights into the demographic history, inbreeding, and mutation load of two 'living fossil' tree species of Dipteronia.</title>
        <authorList>
            <person name="Feng Y."/>
            <person name="Comes H.P."/>
            <person name="Chen J."/>
            <person name="Zhu S."/>
            <person name="Lu R."/>
            <person name="Zhang X."/>
            <person name="Li P."/>
            <person name="Qiu J."/>
            <person name="Olsen K.M."/>
            <person name="Qiu Y."/>
        </authorList>
    </citation>
    <scope>NUCLEOTIDE SEQUENCE</scope>
    <source>
        <strain evidence="6">KIB01</strain>
    </source>
</reference>
<dbReference type="GO" id="GO:0080044">
    <property type="term" value="F:quercetin 7-O-glucosyltransferase activity"/>
    <property type="evidence" value="ECO:0007669"/>
    <property type="project" value="TreeGrafter"/>
</dbReference>